<gene>
    <name evidence="3" type="ORF">CLV84_3846</name>
</gene>
<dbReference type="GO" id="GO:0035312">
    <property type="term" value="F:5'-3' DNA exonuclease activity"/>
    <property type="evidence" value="ECO:0007669"/>
    <property type="project" value="TreeGrafter"/>
</dbReference>
<dbReference type="CDD" id="cd12112">
    <property type="entry name" value="PHP_HisPPase_Chlorobi_like"/>
    <property type="match status" value="1"/>
</dbReference>
<accession>A0A2S6I142</accession>
<feature type="domain" description="Ig-like" evidence="2">
    <location>
        <begin position="290"/>
        <end position="372"/>
    </location>
</feature>
<reference evidence="3 4" key="1">
    <citation type="submission" date="2018-02" db="EMBL/GenBank/DDBJ databases">
        <title>Genomic Encyclopedia of Archaeal and Bacterial Type Strains, Phase II (KMG-II): from individual species to whole genera.</title>
        <authorList>
            <person name="Goeker M."/>
        </authorList>
    </citation>
    <scope>NUCLEOTIDE SEQUENCE [LARGE SCALE GENOMIC DNA]</scope>
    <source>
        <strain evidence="3 4">DSM 29526</strain>
    </source>
</reference>
<evidence type="ECO:0000313" key="4">
    <source>
        <dbReference type="Proteomes" id="UP000237662"/>
    </source>
</evidence>
<sequence length="379" mass="41634">MKGFLAVYTLLLMSVGVMAQHTHGNGLAHSHTYTRVIDFPDTEEYLTLACDFHIHTVFSDGSVWPDIRIQEALRDSVDVVAMTEHLEYQPHADDIPHPDRNRSHHIATESAANTDMLVIQGAEITRSMPPGHSNAIFIEDANALLIEDSLAVFEEANRQGAFTFWNHPNWTAQRPDGVATLTPFHEYLIANDLLHGIEVVNDLTISEEALQIALDNDLTIMGTSDIHGLVDYQYGIAEGGHRPVTLVMAAARTPEAIKEALVAGRTVAWFENTLVGRAEHLGPIVRASLDIIDASYGDDTAVAEISITNASNAEYLLENIGAYSFQSDLGLVRVPPHGRTTISVMTGEVLDSFELRFRVLNAVTAPKERLEIGHTVTVD</sequence>
<dbReference type="PANTHER" id="PTHR42924:SF3">
    <property type="entry name" value="POLYMERASE_HISTIDINOL PHOSPHATASE N-TERMINAL DOMAIN-CONTAINING PROTEIN"/>
    <property type="match status" value="1"/>
</dbReference>
<dbReference type="OrthoDB" id="9804333at2"/>
<dbReference type="RefSeq" id="WP_104421402.1">
    <property type="nucleotide sequence ID" value="NZ_PTJC01000007.1"/>
</dbReference>
<dbReference type="Pfam" id="PF16392">
    <property type="entry name" value="DUF5001"/>
    <property type="match status" value="1"/>
</dbReference>
<dbReference type="EMBL" id="PTJC01000007">
    <property type="protein sequence ID" value="PPK84684.1"/>
    <property type="molecule type" value="Genomic_DNA"/>
</dbReference>
<dbReference type="Gene3D" id="3.20.20.140">
    <property type="entry name" value="Metal-dependent hydrolases"/>
    <property type="match status" value="1"/>
</dbReference>
<protein>
    <recommendedName>
        <fullName evidence="2">Ig-like domain-containing protein</fullName>
    </recommendedName>
</protein>
<comment type="caution">
    <text evidence="3">The sequence shown here is derived from an EMBL/GenBank/DDBJ whole genome shotgun (WGS) entry which is preliminary data.</text>
</comment>
<dbReference type="Proteomes" id="UP000237662">
    <property type="component" value="Unassembled WGS sequence"/>
</dbReference>
<feature type="signal peptide" evidence="1">
    <location>
        <begin position="1"/>
        <end position="19"/>
    </location>
</feature>
<evidence type="ECO:0000256" key="1">
    <source>
        <dbReference type="SAM" id="SignalP"/>
    </source>
</evidence>
<evidence type="ECO:0000313" key="3">
    <source>
        <dbReference type="EMBL" id="PPK84684.1"/>
    </source>
</evidence>
<feature type="chain" id="PRO_5015752012" description="Ig-like domain-containing protein" evidence="1">
    <location>
        <begin position="20"/>
        <end position="379"/>
    </location>
</feature>
<keyword evidence="4" id="KW-1185">Reference proteome</keyword>
<dbReference type="GO" id="GO:0004534">
    <property type="term" value="F:5'-3' RNA exonuclease activity"/>
    <property type="evidence" value="ECO:0007669"/>
    <property type="project" value="TreeGrafter"/>
</dbReference>
<dbReference type="InterPro" id="IPR032165">
    <property type="entry name" value="DUF5001"/>
</dbReference>
<dbReference type="PANTHER" id="PTHR42924">
    <property type="entry name" value="EXONUCLEASE"/>
    <property type="match status" value="1"/>
</dbReference>
<evidence type="ECO:0000259" key="2">
    <source>
        <dbReference type="Pfam" id="PF16392"/>
    </source>
</evidence>
<name>A0A2S6I142_9BACT</name>
<organism evidence="3 4">
    <name type="scientific">Neolewinella xylanilytica</name>
    <dbReference type="NCBI Taxonomy" id="1514080"/>
    <lineage>
        <taxon>Bacteria</taxon>
        <taxon>Pseudomonadati</taxon>
        <taxon>Bacteroidota</taxon>
        <taxon>Saprospiria</taxon>
        <taxon>Saprospirales</taxon>
        <taxon>Lewinellaceae</taxon>
        <taxon>Neolewinella</taxon>
    </lineage>
</organism>
<dbReference type="SUPFAM" id="SSF89550">
    <property type="entry name" value="PHP domain-like"/>
    <property type="match status" value="1"/>
</dbReference>
<dbReference type="InterPro" id="IPR016195">
    <property type="entry name" value="Pol/histidinol_Pase-like"/>
</dbReference>
<dbReference type="AlphaFoldDB" id="A0A2S6I142"/>
<dbReference type="InterPro" id="IPR052018">
    <property type="entry name" value="PHP_domain"/>
</dbReference>
<keyword evidence="1" id="KW-0732">Signal</keyword>
<proteinExistence type="predicted"/>